<evidence type="ECO:0000256" key="4">
    <source>
        <dbReference type="ARBA" id="ARBA00022723"/>
    </source>
</evidence>
<dbReference type="GO" id="GO:0046872">
    <property type="term" value="F:metal ion binding"/>
    <property type="evidence" value="ECO:0007669"/>
    <property type="project" value="UniProtKB-UniRule"/>
</dbReference>
<protein>
    <submittedName>
        <fullName evidence="9">M42 family peptidase</fullName>
    </submittedName>
</protein>
<dbReference type="Gene3D" id="3.40.630.10">
    <property type="entry name" value="Zn peptidases"/>
    <property type="match status" value="1"/>
</dbReference>
<dbReference type="EMBL" id="QXXA01000007">
    <property type="protein sequence ID" value="NBI06591.1"/>
    <property type="molecule type" value="Genomic_DNA"/>
</dbReference>
<dbReference type="InterPro" id="IPR008007">
    <property type="entry name" value="Peptidase_M42"/>
</dbReference>
<comment type="similarity">
    <text evidence="1 6">Belongs to the peptidase M42 family.</text>
</comment>
<feature type="binding site" evidence="8">
    <location>
        <position position="315"/>
    </location>
    <ligand>
        <name>Zn(2+)</name>
        <dbReference type="ChEBI" id="CHEBI:29105"/>
        <label>2</label>
    </ligand>
</feature>
<sequence>MDTIEFLKELSNYNSVSGYEQNLSKYIHNVFQKYTDDITYDKLGSLIAIKNGEKNYQNIKIMLAAHIDEIGLMVTGIAENGSIKFTSVGGVDPRTLVAQEVIIHSEKEIYGVIGTLPPHLQDSDSKDNAFKMEDLYIDIGYDEVKAKELISIGDIITIKREFKVLESNTVTSKSLDDKAGVATLLECVKELKKLKHQADVYNVFTVQEEVGTRGAITSTYKIDPDIGIAIDVGFGKTPELEDADSIKMGKGPAITLGGNIHPQLRKKLIVIAEKYNIPYQTELDPGPTGTDGRSIQISRAGIPTLVISIPLRYMHTSVETINIDDIKNTAKLIARFISEIDSNNLEGYLCY</sequence>
<dbReference type="GO" id="GO:0006508">
    <property type="term" value="P:proteolysis"/>
    <property type="evidence" value="ECO:0007669"/>
    <property type="project" value="UniProtKB-KW"/>
</dbReference>
<dbReference type="SUPFAM" id="SSF101821">
    <property type="entry name" value="Aminopeptidase/glucanase lid domain"/>
    <property type="match status" value="1"/>
</dbReference>
<dbReference type="SUPFAM" id="SSF53187">
    <property type="entry name" value="Zn-dependent exopeptidases"/>
    <property type="match status" value="1"/>
</dbReference>
<evidence type="ECO:0000256" key="7">
    <source>
        <dbReference type="PIRSR" id="PIRSR001123-1"/>
    </source>
</evidence>
<keyword evidence="4 8" id="KW-0479">Metal-binding</keyword>
<dbReference type="GO" id="GO:0004177">
    <property type="term" value="F:aminopeptidase activity"/>
    <property type="evidence" value="ECO:0007669"/>
    <property type="project" value="UniProtKB-UniRule"/>
</dbReference>
<dbReference type="RefSeq" id="WP_160197083.1">
    <property type="nucleotide sequence ID" value="NZ_QXXA01000007.1"/>
</dbReference>
<keyword evidence="5" id="KW-0378">Hydrolase</keyword>
<keyword evidence="3" id="KW-0645">Protease</keyword>
<dbReference type="PANTHER" id="PTHR32481:SF0">
    <property type="entry name" value="AMINOPEPTIDASE YPDE-RELATED"/>
    <property type="match status" value="1"/>
</dbReference>
<feature type="binding site" evidence="8">
    <location>
        <position position="66"/>
    </location>
    <ligand>
        <name>Zn(2+)</name>
        <dbReference type="ChEBI" id="CHEBI:29105"/>
        <label>1</label>
    </ligand>
</feature>
<dbReference type="PIRSF" id="PIRSF001123">
    <property type="entry name" value="PepA_GA"/>
    <property type="match status" value="1"/>
</dbReference>
<dbReference type="PANTHER" id="PTHR32481">
    <property type="entry name" value="AMINOPEPTIDASE"/>
    <property type="match status" value="1"/>
</dbReference>
<dbReference type="Gene3D" id="2.40.30.40">
    <property type="entry name" value="Peptidase M42, domain 2"/>
    <property type="match status" value="1"/>
</dbReference>
<proteinExistence type="inferred from homology"/>
<feature type="binding site" evidence="8">
    <location>
        <position position="209"/>
    </location>
    <ligand>
        <name>Zn(2+)</name>
        <dbReference type="ChEBI" id="CHEBI:29105"/>
        <label>2</label>
    </ligand>
</feature>
<feature type="active site" description="Proton acceptor" evidence="7">
    <location>
        <position position="208"/>
    </location>
</feature>
<accession>A0A845QWD6</accession>
<dbReference type="Pfam" id="PF05343">
    <property type="entry name" value="Peptidase_M42"/>
    <property type="match status" value="1"/>
</dbReference>
<feature type="binding site" evidence="8">
    <location>
        <position position="176"/>
    </location>
    <ligand>
        <name>Zn(2+)</name>
        <dbReference type="ChEBI" id="CHEBI:29105"/>
        <label>2</label>
    </ligand>
</feature>
<evidence type="ECO:0000256" key="8">
    <source>
        <dbReference type="PIRSR" id="PIRSR001123-2"/>
    </source>
</evidence>
<dbReference type="CDD" id="cd05656">
    <property type="entry name" value="M42_Frv"/>
    <property type="match status" value="1"/>
</dbReference>
<feature type="binding site" evidence="8">
    <location>
        <position position="176"/>
    </location>
    <ligand>
        <name>Zn(2+)</name>
        <dbReference type="ChEBI" id="CHEBI:29105"/>
        <label>1</label>
    </ligand>
</feature>
<dbReference type="InterPro" id="IPR051464">
    <property type="entry name" value="Peptidase_M42_aminopept"/>
</dbReference>
<evidence type="ECO:0000256" key="6">
    <source>
        <dbReference type="PIRNR" id="PIRNR001123"/>
    </source>
</evidence>
<keyword evidence="2" id="KW-0031">Aminopeptidase</keyword>
<dbReference type="InterPro" id="IPR023367">
    <property type="entry name" value="Peptidase_M42_dom2"/>
</dbReference>
<organism evidence="9 10">
    <name type="scientific">Senegalia massiliensis</name>
    <dbReference type="NCBI Taxonomy" id="1720316"/>
    <lineage>
        <taxon>Bacteria</taxon>
        <taxon>Bacillati</taxon>
        <taxon>Bacillota</taxon>
        <taxon>Clostridia</taxon>
        <taxon>Eubacteriales</taxon>
        <taxon>Clostridiaceae</taxon>
        <taxon>Senegalia</taxon>
    </lineage>
</organism>
<feature type="binding site" evidence="8">
    <location>
        <position position="231"/>
    </location>
    <ligand>
        <name>Zn(2+)</name>
        <dbReference type="ChEBI" id="CHEBI:29105"/>
        <label>1</label>
    </ligand>
</feature>
<evidence type="ECO:0000313" key="10">
    <source>
        <dbReference type="Proteomes" id="UP000467132"/>
    </source>
</evidence>
<name>A0A845QWD6_9CLOT</name>
<evidence type="ECO:0000256" key="1">
    <source>
        <dbReference type="ARBA" id="ARBA00006272"/>
    </source>
</evidence>
<keyword evidence="10" id="KW-1185">Reference proteome</keyword>
<dbReference type="AlphaFoldDB" id="A0A845QWD6"/>
<evidence type="ECO:0000313" key="9">
    <source>
        <dbReference type="EMBL" id="NBI06591.1"/>
    </source>
</evidence>
<dbReference type="Proteomes" id="UP000467132">
    <property type="component" value="Unassembled WGS sequence"/>
</dbReference>
<comment type="caution">
    <text evidence="9">The sequence shown here is derived from an EMBL/GenBank/DDBJ whole genome shotgun (WGS) entry which is preliminary data.</text>
</comment>
<gene>
    <name evidence="9" type="ORF">D3Z33_06920</name>
</gene>
<dbReference type="OrthoDB" id="9772053at2"/>
<comment type="cofactor">
    <cofactor evidence="8">
        <name>a divalent metal cation</name>
        <dbReference type="ChEBI" id="CHEBI:60240"/>
    </cofactor>
    <text evidence="8">Binds 2 divalent metal cations per subunit.</text>
</comment>
<reference evidence="9 10" key="1">
    <citation type="submission" date="2018-08" db="EMBL/GenBank/DDBJ databases">
        <title>Murine metabolic-syndrome-specific gut microbial biobank.</title>
        <authorList>
            <person name="Liu C."/>
        </authorList>
    </citation>
    <scope>NUCLEOTIDE SEQUENCE [LARGE SCALE GENOMIC DNA]</scope>
    <source>
        <strain evidence="9 10">583</strain>
    </source>
</reference>
<evidence type="ECO:0000256" key="2">
    <source>
        <dbReference type="ARBA" id="ARBA00022438"/>
    </source>
</evidence>
<evidence type="ECO:0000256" key="3">
    <source>
        <dbReference type="ARBA" id="ARBA00022670"/>
    </source>
</evidence>
<evidence type="ECO:0000256" key="5">
    <source>
        <dbReference type="ARBA" id="ARBA00022801"/>
    </source>
</evidence>